<organism evidence="2 3">
    <name type="scientific">Polyplosphaeria fusca</name>
    <dbReference type="NCBI Taxonomy" id="682080"/>
    <lineage>
        <taxon>Eukaryota</taxon>
        <taxon>Fungi</taxon>
        <taxon>Dikarya</taxon>
        <taxon>Ascomycota</taxon>
        <taxon>Pezizomycotina</taxon>
        <taxon>Dothideomycetes</taxon>
        <taxon>Pleosporomycetidae</taxon>
        <taxon>Pleosporales</taxon>
        <taxon>Tetraplosphaeriaceae</taxon>
        <taxon>Polyplosphaeria</taxon>
    </lineage>
</organism>
<keyword evidence="1" id="KW-0732">Signal</keyword>
<reference evidence="2" key="1">
    <citation type="journal article" date="2020" name="Stud. Mycol.">
        <title>101 Dothideomycetes genomes: a test case for predicting lifestyles and emergence of pathogens.</title>
        <authorList>
            <person name="Haridas S."/>
            <person name="Albert R."/>
            <person name="Binder M."/>
            <person name="Bloem J."/>
            <person name="Labutti K."/>
            <person name="Salamov A."/>
            <person name="Andreopoulos B."/>
            <person name="Baker S."/>
            <person name="Barry K."/>
            <person name="Bills G."/>
            <person name="Bluhm B."/>
            <person name="Cannon C."/>
            <person name="Castanera R."/>
            <person name="Culley D."/>
            <person name="Daum C."/>
            <person name="Ezra D."/>
            <person name="Gonzalez J."/>
            <person name="Henrissat B."/>
            <person name="Kuo A."/>
            <person name="Liang C."/>
            <person name="Lipzen A."/>
            <person name="Lutzoni F."/>
            <person name="Magnuson J."/>
            <person name="Mondo S."/>
            <person name="Nolan M."/>
            <person name="Ohm R."/>
            <person name="Pangilinan J."/>
            <person name="Park H.-J."/>
            <person name="Ramirez L."/>
            <person name="Alfaro M."/>
            <person name="Sun H."/>
            <person name="Tritt A."/>
            <person name="Yoshinaga Y."/>
            <person name="Zwiers L.-H."/>
            <person name="Turgeon B."/>
            <person name="Goodwin S."/>
            <person name="Spatafora J."/>
            <person name="Crous P."/>
            <person name="Grigoriev I."/>
        </authorList>
    </citation>
    <scope>NUCLEOTIDE SEQUENCE</scope>
    <source>
        <strain evidence="2">CBS 125425</strain>
    </source>
</reference>
<evidence type="ECO:0000256" key="1">
    <source>
        <dbReference type="SAM" id="SignalP"/>
    </source>
</evidence>
<feature type="chain" id="PRO_5040277045" evidence="1">
    <location>
        <begin position="19"/>
        <end position="93"/>
    </location>
</feature>
<gene>
    <name evidence="2" type="ORF">EJ04DRAFT_581914</name>
</gene>
<dbReference type="AlphaFoldDB" id="A0A9P4QJG5"/>
<dbReference type="EMBL" id="ML996322">
    <property type="protein sequence ID" value="KAF2727599.1"/>
    <property type="molecule type" value="Genomic_DNA"/>
</dbReference>
<sequence length="93" mass="9988">MIVPTAALLLTLPALITATPVDKRDVIMLIETGGQIENPGEASAGPKQPKLYYNLLGCPKDCNDSKNAEMQFRSNVPWPAACTKCDCGYVCTT</sequence>
<name>A0A9P4QJG5_9PLEO</name>
<comment type="caution">
    <text evidence="2">The sequence shown here is derived from an EMBL/GenBank/DDBJ whole genome shotgun (WGS) entry which is preliminary data.</text>
</comment>
<feature type="signal peptide" evidence="1">
    <location>
        <begin position="1"/>
        <end position="18"/>
    </location>
</feature>
<evidence type="ECO:0000313" key="2">
    <source>
        <dbReference type="EMBL" id="KAF2727599.1"/>
    </source>
</evidence>
<protein>
    <submittedName>
        <fullName evidence="2">Uncharacterized protein</fullName>
    </submittedName>
</protein>
<accession>A0A9P4QJG5</accession>
<dbReference type="Proteomes" id="UP000799444">
    <property type="component" value="Unassembled WGS sequence"/>
</dbReference>
<proteinExistence type="predicted"/>
<evidence type="ECO:0000313" key="3">
    <source>
        <dbReference type="Proteomes" id="UP000799444"/>
    </source>
</evidence>
<keyword evidence="3" id="KW-1185">Reference proteome</keyword>